<organism evidence="2 3">
    <name type="scientific">Cardamine amara subsp. amara</name>
    <dbReference type="NCBI Taxonomy" id="228776"/>
    <lineage>
        <taxon>Eukaryota</taxon>
        <taxon>Viridiplantae</taxon>
        <taxon>Streptophyta</taxon>
        <taxon>Embryophyta</taxon>
        <taxon>Tracheophyta</taxon>
        <taxon>Spermatophyta</taxon>
        <taxon>Magnoliopsida</taxon>
        <taxon>eudicotyledons</taxon>
        <taxon>Gunneridae</taxon>
        <taxon>Pentapetalae</taxon>
        <taxon>rosids</taxon>
        <taxon>malvids</taxon>
        <taxon>Brassicales</taxon>
        <taxon>Brassicaceae</taxon>
        <taxon>Cardamineae</taxon>
        <taxon>Cardamine</taxon>
    </lineage>
</organism>
<gene>
    <name evidence="1" type="ORF">V5N11_027620</name>
    <name evidence="2" type="ORF">V5N11_035020</name>
</gene>
<reference evidence="2 3" key="1">
    <citation type="submission" date="2024-04" db="EMBL/GenBank/DDBJ databases">
        <title>Genome assembly C_amara_ONT_v2.</title>
        <authorList>
            <person name="Yant L."/>
            <person name="Moore C."/>
            <person name="Slenker M."/>
        </authorList>
    </citation>
    <scope>NUCLEOTIDE SEQUENCE [LARGE SCALE GENOMIC DNA]</scope>
    <source>
        <tissue evidence="2">Leaf</tissue>
    </source>
</reference>
<dbReference type="AlphaFoldDB" id="A0ABD1BS95"/>
<accession>A0ABD1BS95</accession>
<dbReference type="Proteomes" id="UP001558713">
    <property type="component" value="Unassembled WGS sequence"/>
</dbReference>
<comment type="caution">
    <text evidence="2">The sequence shown here is derived from an EMBL/GenBank/DDBJ whole genome shotgun (WGS) entry which is preliminary data.</text>
</comment>
<name>A0ABD1BS95_CARAN</name>
<protein>
    <submittedName>
        <fullName evidence="2">Uncharacterized protein</fullName>
    </submittedName>
</protein>
<dbReference type="EMBL" id="JBANAX010000161">
    <property type="protein sequence ID" value="KAL1220085.1"/>
    <property type="molecule type" value="Genomic_DNA"/>
</dbReference>
<sequence length="90" mass="10390">MWCALERRETEIKNIKWREVMGLESLRDTLSASKLLNYSEWVGDLWEDATRERARLGLPTNQVEDAFPGHKLSSSGSNMLILWDVLVLNV</sequence>
<evidence type="ECO:0000313" key="3">
    <source>
        <dbReference type="Proteomes" id="UP001558713"/>
    </source>
</evidence>
<evidence type="ECO:0000313" key="2">
    <source>
        <dbReference type="EMBL" id="KAL1220085.1"/>
    </source>
</evidence>
<keyword evidence="3" id="KW-1185">Reference proteome</keyword>
<dbReference type="EMBL" id="JBANAX010000823">
    <property type="protein sequence ID" value="KAL1192437.1"/>
    <property type="molecule type" value="Genomic_DNA"/>
</dbReference>
<proteinExistence type="predicted"/>
<evidence type="ECO:0000313" key="1">
    <source>
        <dbReference type="EMBL" id="KAL1192437.1"/>
    </source>
</evidence>